<dbReference type="Proteomes" id="UP000189475">
    <property type="component" value="Unassembled WGS sequence"/>
</dbReference>
<dbReference type="InterPro" id="IPR036390">
    <property type="entry name" value="WH_DNA-bd_sf"/>
</dbReference>
<dbReference type="PROSITE" id="PS01117">
    <property type="entry name" value="HTH_MARR_1"/>
    <property type="match status" value="1"/>
</dbReference>
<dbReference type="InterPro" id="IPR023187">
    <property type="entry name" value="Tscrpt_reg_MarR-type_CS"/>
</dbReference>
<dbReference type="PROSITE" id="PS50995">
    <property type="entry name" value="HTH_MARR_2"/>
    <property type="match status" value="1"/>
</dbReference>
<dbReference type="SUPFAM" id="SSF46785">
    <property type="entry name" value="Winged helix' DNA-binding domain"/>
    <property type="match status" value="1"/>
</dbReference>
<sequence>MIHDSDVFLQLSLAEQLLKVSRVWKMAADKELAPLGLTHPRWTALWKIRRLGDSVGQKRLACALEIELPSLMRTLSHLEEQSLIVRHPCEHDKRSRLVCLTDEGKQLLTKMEARILQVRSDILAGISAKEVEKLSLLLNTMTGNALNTLSE</sequence>
<dbReference type="PANTHER" id="PTHR33164:SF64">
    <property type="entry name" value="TRANSCRIPTIONAL REGULATOR SLYA"/>
    <property type="match status" value="1"/>
</dbReference>
<dbReference type="RefSeq" id="WP_077314701.1">
    <property type="nucleotide sequence ID" value="NZ_AP024888.1"/>
</dbReference>
<evidence type="ECO:0000256" key="1">
    <source>
        <dbReference type="ARBA" id="ARBA00023015"/>
    </source>
</evidence>
<keyword evidence="2" id="KW-0238">DNA-binding</keyword>
<dbReference type="SMART" id="SM00347">
    <property type="entry name" value="HTH_MARR"/>
    <property type="match status" value="1"/>
</dbReference>
<dbReference type="GO" id="GO:0003700">
    <property type="term" value="F:DNA-binding transcription factor activity"/>
    <property type="evidence" value="ECO:0007669"/>
    <property type="project" value="InterPro"/>
</dbReference>
<dbReference type="GO" id="GO:0003677">
    <property type="term" value="F:DNA binding"/>
    <property type="evidence" value="ECO:0007669"/>
    <property type="project" value="UniProtKB-KW"/>
</dbReference>
<dbReference type="Pfam" id="PF01047">
    <property type="entry name" value="MarR"/>
    <property type="match status" value="1"/>
</dbReference>
<evidence type="ECO:0000256" key="3">
    <source>
        <dbReference type="ARBA" id="ARBA00023163"/>
    </source>
</evidence>
<protein>
    <submittedName>
        <fullName evidence="5">Transcriptional regulator SlyA</fullName>
    </submittedName>
</protein>
<dbReference type="OrthoDB" id="5296557at2"/>
<evidence type="ECO:0000256" key="2">
    <source>
        <dbReference type="ARBA" id="ARBA00023125"/>
    </source>
</evidence>
<dbReference type="InterPro" id="IPR000835">
    <property type="entry name" value="HTH_MarR-typ"/>
</dbReference>
<dbReference type="InterPro" id="IPR039422">
    <property type="entry name" value="MarR/SlyA-like"/>
</dbReference>
<evidence type="ECO:0000259" key="4">
    <source>
        <dbReference type="PROSITE" id="PS50995"/>
    </source>
</evidence>
<dbReference type="NCBIfam" id="NF002926">
    <property type="entry name" value="PRK03573.1"/>
    <property type="match status" value="1"/>
</dbReference>
<dbReference type="PANTHER" id="PTHR33164">
    <property type="entry name" value="TRANSCRIPTIONAL REGULATOR, MARR FAMILY"/>
    <property type="match status" value="1"/>
</dbReference>
<dbReference type="Gene3D" id="1.10.10.10">
    <property type="entry name" value="Winged helix-like DNA-binding domain superfamily/Winged helix DNA-binding domain"/>
    <property type="match status" value="1"/>
</dbReference>
<accession>A0A1R4B633</accession>
<evidence type="ECO:0000313" key="6">
    <source>
        <dbReference type="Proteomes" id="UP000189475"/>
    </source>
</evidence>
<reference evidence="5 6" key="1">
    <citation type="submission" date="2017-02" db="EMBL/GenBank/DDBJ databases">
        <authorList>
            <person name="Peterson S.W."/>
        </authorList>
    </citation>
    <scope>NUCLEOTIDE SEQUENCE [LARGE SCALE GENOMIC DNA]</scope>
    <source>
        <strain evidence="5 6">CECT 9027</strain>
    </source>
</reference>
<dbReference type="AlphaFoldDB" id="A0A1R4B633"/>
<dbReference type="GO" id="GO:0006950">
    <property type="term" value="P:response to stress"/>
    <property type="evidence" value="ECO:0007669"/>
    <property type="project" value="TreeGrafter"/>
</dbReference>
<dbReference type="InterPro" id="IPR036388">
    <property type="entry name" value="WH-like_DNA-bd_sf"/>
</dbReference>
<keyword evidence="6" id="KW-1185">Reference proteome</keyword>
<organism evidence="5 6">
    <name type="scientific">Vibrio palustris</name>
    <dbReference type="NCBI Taxonomy" id="1918946"/>
    <lineage>
        <taxon>Bacteria</taxon>
        <taxon>Pseudomonadati</taxon>
        <taxon>Pseudomonadota</taxon>
        <taxon>Gammaproteobacteria</taxon>
        <taxon>Vibrionales</taxon>
        <taxon>Vibrionaceae</taxon>
        <taxon>Vibrio</taxon>
    </lineage>
</organism>
<keyword evidence="1" id="KW-0805">Transcription regulation</keyword>
<proteinExistence type="predicted"/>
<dbReference type="PRINTS" id="PR00598">
    <property type="entry name" value="HTHMARR"/>
</dbReference>
<feature type="domain" description="HTH marR-type" evidence="4">
    <location>
        <begin position="10"/>
        <end position="143"/>
    </location>
</feature>
<evidence type="ECO:0000313" key="5">
    <source>
        <dbReference type="EMBL" id="SJL84331.1"/>
    </source>
</evidence>
<dbReference type="STRING" id="1918946.VPAL9027_02313"/>
<keyword evidence="3" id="KW-0804">Transcription</keyword>
<dbReference type="EMBL" id="FUFT01000005">
    <property type="protein sequence ID" value="SJL84331.1"/>
    <property type="molecule type" value="Genomic_DNA"/>
</dbReference>
<gene>
    <name evidence="5" type="primary">slyA</name>
    <name evidence="5" type="ORF">VPAL9027_02313</name>
</gene>
<name>A0A1R4B633_9VIBR</name>